<dbReference type="AlphaFoldDB" id="A0A381XYZ8"/>
<dbReference type="EMBL" id="UINC01016902">
    <property type="protein sequence ID" value="SVA70019.1"/>
    <property type="molecule type" value="Genomic_DNA"/>
</dbReference>
<dbReference type="PANTHER" id="PTHR37807">
    <property type="entry name" value="OS07G0160300 PROTEIN"/>
    <property type="match status" value="1"/>
</dbReference>
<dbReference type="Gene3D" id="3.40.50.300">
    <property type="entry name" value="P-loop containing nucleotide triphosphate hydrolases"/>
    <property type="match status" value="1"/>
</dbReference>
<evidence type="ECO:0000313" key="1">
    <source>
        <dbReference type="EMBL" id="SVA70019.1"/>
    </source>
</evidence>
<gene>
    <name evidence="1" type="ORF">METZ01_LOCUS122873</name>
</gene>
<dbReference type="Pfam" id="PF13671">
    <property type="entry name" value="AAA_33"/>
    <property type="match status" value="1"/>
</dbReference>
<organism evidence="1">
    <name type="scientific">marine metagenome</name>
    <dbReference type="NCBI Taxonomy" id="408172"/>
    <lineage>
        <taxon>unclassified sequences</taxon>
        <taxon>metagenomes</taxon>
        <taxon>ecological metagenomes</taxon>
    </lineage>
</organism>
<reference evidence="1" key="1">
    <citation type="submission" date="2018-05" db="EMBL/GenBank/DDBJ databases">
        <authorList>
            <person name="Lanie J.A."/>
            <person name="Ng W.-L."/>
            <person name="Kazmierczak K.M."/>
            <person name="Andrzejewski T.M."/>
            <person name="Davidsen T.M."/>
            <person name="Wayne K.J."/>
            <person name="Tettelin H."/>
            <person name="Glass J.I."/>
            <person name="Rusch D."/>
            <person name="Podicherti R."/>
            <person name="Tsui H.-C.T."/>
            <person name="Winkler M.E."/>
        </authorList>
    </citation>
    <scope>NUCLEOTIDE SEQUENCE</scope>
</reference>
<dbReference type="PANTHER" id="PTHR37807:SF3">
    <property type="entry name" value="OS07G0160300 PROTEIN"/>
    <property type="match status" value="1"/>
</dbReference>
<accession>A0A381XYZ8</accession>
<sequence>MDKKQEISTILILQGGPATGKTTLGTKIAADLKLPYFSKDGVKEPIFDFVGCPTTPAILDKISNVASSDYDTGDTLSGMKMEEASVAILFRLIEAHIHVGKSCVIDCTFGEIHASAFRELQSECFFYPIQVYCHADAIELSRRYRQRAESGERHRGHFDHLLYESFSQNPSGWDLPPLEIGGVVFSIETTHSTENDYDKLLQSIRKELIMNTREYR</sequence>
<dbReference type="InterPro" id="IPR027417">
    <property type="entry name" value="P-loop_NTPase"/>
</dbReference>
<name>A0A381XYZ8_9ZZZZ</name>
<dbReference type="SUPFAM" id="SSF52540">
    <property type="entry name" value="P-loop containing nucleoside triphosphate hydrolases"/>
    <property type="match status" value="1"/>
</dbReference>
<protein>
    <submittedName>
        <fullName evidence="1">Uncharacterized protein</fullName>
    </submittedName>
</protein>
<proteinExistence type="predicted"/>